<dbReference type="Gene3D" id="1.20.140.40">
    <property type="entry name" value="Invertase/pectin methylesterase inhibitor family protein"/>
    <property type="match status" value="1"/>
</dbReference>
<dbReference type="GeneID" id="105037087"/>
<keyword evidence="6" id="KW-1185">Reference proteome</keyword>
<evidence type="ECO:0000313" key="6">
    <source>
        <dbReference type="Proteomes" id="UP000504607"/>
    </source>
</evidence>
<feature type="signal peptide" evidence="4">
    <location>
        <begin position="1"/>
        <end position="19"/>
    </location>
</feature>
<feature type="domain" description="Pectinesterase inhibitor" evidence="5">
    <location>
        <begin position="16"/>
        <end position="165"/>
    </location>
</feature>
<dbReference type="OrthoDB" id="1872906at2759"/>
<evidence type="ECO:0000256" key="2">
    <source>
        <dbReference type="ARBA" id="ARBA00023157"/>
    </source>
</evidence>
<evidence type="ECO:0000313" key="7">
    <source>
        <dbReference type="RefSeq" id="XP_010911092.1"/>
    </source>
</evidence>
<protein>
    <submittedName>
        <fullName evidence="7">Cell wall / vacuolar inhibitor of fructosidase 2-like</fullName>
    </submittedName>
</protein>
<proteinExistence type="inferred from homology"/>
<dbReference type="PANTHER" id="PTHR35357">
    <property type="entry name" value="OS02G0537100 PROTEIN"/>
    <property type="match status" value="1"/>
</dbReference>
<name>A0A6I9QMS0_ELAGV</name>
<comment type="similarity">
    <text evidence="3">Belongs to the PMEI family.</text>
</comment>
<dbReference type="GO" id="GO:0004857">
    <property type="term" value="F:enzyme inhibitor activity"/>
    <property type="evidence" value="ECO:0007669"/>
    <property type="project" value="InterPro"/>
</dbReference>
<dbReference type="GO" id="GO:0005576">
    <property type="term" value="C:extracellular region"/>
    <property type="evidence" value="ECO:0007669"/>
    <property type="project" value="UniProtKB-ARBA"/>
</dbReference>
<dbReference type="AlphaFoldDB" id="A0A6I9QMS0"/>
<dbReference type="Proteomes" id="UP000504607">
    <property type="component" value="Unplaced"/>
</dbReference>
<dbReference type="InterPro" id="IPR035513">
    <property type="entry name" value="Invertase/methylesterase_inhib"/>
</dbReference>
<dbReference type="CDD" id="cd15795">
    <property type="entry name" value="PMEI-Pla_a_1_like"/>
    <property type="match status" value="1"/>
</dbReference>
<gene>
    <name evidence="7" type="primary">LOC105037087</name>
</gene>
<organism evidence="6 7">
    <name type="scientific">Elaeis guineensis var. tenera</name>
    <name type="common">Oil palm</name>
    <dbReference type="NCBI Taxonomy" id="51953"/>
    <lineage>
        <taxon>Eukaryota</taxon>
        <taxon>Viridiplantae</taxon>
        <taxon>Streptophyta</taxon>
        <taxon>Embryophyta</taxon>
        <taxon>Tracheophyta</taxon>
        <taxon>Spermatophyta</taxon>
        <taxon>Magnoliopsida</taxon>
        <taxon>Liliopsida</taxon>
        <taxon>Arecaceae</taxon>
        <taxon>Arecoideae</taxon>
        <taxon>Cocoseae</taxon>
        <taxon>Elaeidinae</taxon>
        <taxon>Elaeis</taxon>
    </lineage>
</organism>
<keyword evidence="2" id="KW-1015">Disulfide bond</keyword>
<dbReference type="InParanoid" id="A0A6I9QMS0"/>
<accession>A0A6I9QMS0</accession>
<feature type="chain" id="PRO_5027058781" evidence="4">
    <location>
        <begin position="20"/>
        <end position="171"/>
    </location>
</feature>
<dbReference type="FunFam" id="1.20.140.40:FF:000002">
    <property type="entry name" value="Putative invertase inhibitor"/>
    <property type="match status" value="1"/>
</dbReference>
<dbReference type="InterPro" id="IPR006501">
    <property type="entry name" value="Pectinesterase_inhib_dom"/>
</dbReference>
<dbReference type="Pfam" id="PF04043">
    <property type="entry name" value="PMEI"/>
    <property type="match status" value="1"/>
</dbReference>
<evidence type="ECO:0000256" key="4">
    <source>
        <dbReference type="SAM" id="SignalP"/>
    </source>
</evidence>
<dbReference type="InterPro" id="IPR034088">
    <property type="entry name" value="Pla_a_1-like"/>
</dbReference>
<dbReference type="SUPFAM" id="SSF101148">
    <property type="entry name" value="Plant invertase/pectin methylesterase inhibitor"/>
    <property type="match status" value="1"/>
</dbReference>
<dbReference type="PANTHER" id="PTHR35357:SF8">
    <property type="entry name" value="OS01G0111000 PROTEIN"/>
    <property type="match status" value="1"/>
</dbReference>
<dbReference type="SMART" id="SM00856">
    <property type="entry name" value="PMEI"/>
    <property type="match status" value="1"/>
</dbReference>
<evidence type="ECO:0000259" key="5">
    <source>
        <dbReference type="SMART" id="SM00856"/>
    </source>
</evidence>
<reference evidence="7" key="1">
    <citation type="submission" date="2025-08" db="UniProtKB">
        <authorList>
            <consortium name="RefSeq"/>
        </authorList>
    </citation>
    <scope>IDENTIFICATION</scope>
</reference>
<sequence>MKAFALLSTLLLLLPFSIASLEETCRNVTGSEESYNLCVTSLQVVPGSRTADTKGLAVIATQLLEANYTQNLDKAKELLKGKSLTPSITKALGVCSNVYESASKRLQIGINKLKSGNIAEAVEDMRAVAGAPNDCESAFHDVNEKSLLSKENVDAFTLGNVAFAIVALLQK</sequence>
<keyword evidence="1 4" id="KW-0732">Signal</keyword>
<evidence type="ECO:0000256" key="1">
    <source>
        <dbReference type="ARBA" id="ARBA00022729"/>
    </source>
</evidence>
<evidence type="ECO:0000256" key="3">
    <source>
        <dbReference type="ARBA" id="ARBA00038471"/>
    </source>
</evidence>
<dbReference type="KEGG" id="egu:105037087"/>
<dbReference type="RefSeq" id="XP_010911092.1">
    <property type="nucleotide sequence ID" value="XM_010912790.2"/>
</dbReference>
<dbReference type="NCBIfam" id="TIGR01614">
    <property type="entry name" value="PME_inhib"/>
    <property type="match status" value="1"/>
</dbReference>